<dbReference type="RefSeq" id="WP_229901179.1">
    <property type="nucleotide sequence ID" value="NZ_BMSI01000003.1"/>
</dbReference>
<protein>
    <submittedName>
        <fullName evidence="2">Uncharacterized protein</fullName>
    </submittedName>
</protein>
<evidence type="ECO:0000313" key="2">
    <source>
        <dbReference type="EMBL" id="GHI65701.1"/>
    </source>
</evidence>
<proteinExistence type="predicted"/>
<accession>A0ABQ3SC40</accession>
<keyword evidence="3" id="KW-1185">Reference proteome</keyword>
<keyword evidence="1" id="KW-0472">Membrane</keyword>
<keyword evidence="1" id="KW-1133">Transmembrane helix</keyword>
<evidence type="ECO:0000313" key="3">
    <source>
        <dbReference type="Proteomes" id="UP000649259"/>
    </source>
</evidence>
<dbReference type="GeneID" id="91475526"/>
<comment type="caution">
    <text evidence="2">The sequence shown here is derived from an EMBL/GenBank/DDBJ whole genome shotgun (WGS) entry which is preliminary data.</text>
</comment>
<sequence length="103" mass="10860">MPGAKADGTPTAFHVHNVANTGAHGNRGGGTLYAGGAAVTIHRCPDILTMPHCVNRLVGRWLRPPPHEPAARTRLVGLATVVALMGFWVAAFYAVTTQIRTPP</sequence>
<feature type="transmembrane region" description="Helical" evidence="1">
    <location>
        <begin position="75"/>
        <end position="95"/>
    </location>
</feature>
<dbReference type="Proteomes" id="UP000649259">
    <property type="component" value="Unassembled WGS sequence"/>
</dbReference>
<organism evidence="2 3">
    <name type="scientific">Streptomyces asoensis</name>
    <dbReference type="NCBI Taxonomy" id="249586"/>
    <lineage>
        <taxon>Bacteria</taxon>
        <taxon>Bacillati</taxon>
        <taxon>Actinomycetota</taxon>
        <taxon>Actinomycetes</taxon>
        <taxon>Kitasatosporales</taxon>
        <taxon>Streptomycetaceae</taxon>
        <taxon>Streptomyces</taxon>
    </lineage>
</organism>
<reference evidence="3" key="1">
    <citation type="submission" date="2023-07" db="EMBL/GenBank/DDBJ databases">
        <title>Whole genome shotgun sequence of Streptomyces cacaoi subsp. asoensis NBRC 13813.</title>
        <authorList>
            <person name="Komaki H."/>
            <person name="Tamura T."/>
        </authorList>
    </citation>
    <scope>NUCLEOTIDE SEQUENCE [LARGE SCALE GENOMIC DNA]</scope>
    <source>
        <strain evidence="3">NBRC 13813</strain>
    </source>
</reference>
<dbReference type="EMBL" id="BNEB01000005">
    <property type="protein sequence ID" value="GHI65701.1"/>
    <property type="molecule type" value="Genomic_DNA"/>
</dbReference>
<gene>
    <name evidence="2" type="ORF">Saso_73510</name>
</gene>
<keyword evidence="1" id="KW-0812">Transmembrane</keyword>
<evidence type="ECO:0000256" key="1">
    <source>
        <dbReference type="SAM" id="Phobius"/>
    </source>
</evidence>
<name>A0ABQ3SC40_9ACTN</name>